<dbReference type="PIRSF" id="PIRSF000858">
    <property type="entry name" value="SCOT-t"/>
    <property type="match status" value="1"/>
</dbReference>
<dbReference type="PANTHER" id="PTHR43293">
    <property type="entry name" value="ACETATE COA-TRANSFERASE YDIF"/>
    <property type="match status" value="1"/>
</dbReference>
<keyword evidence="2 3" id="KW-0808">Transferase</keyword>
<accession>A0AAC9WMD6</accession>
<evidence type="ECO:0000256" key="3">
    <source>
        <dbReference type="PIRNR" id="PIRNR000858"/>
    </source>
</evidence>
<evidence type="ECO:0000256" key="1">
    <source>
        <dbReference type="ARBA" id="ARBA00007154"/>
    </source>
</evidence>
<dbReference type="PANTHER" id="PTHR43293:SF1">
    <property type="entry name" value="ACETATE COA-TRANSFERASE YDIF"/>
    <property type="match status" value="1"/>
</dbReference>
<dbReference type="InterPro" id="IPR037171">
    <property type="entry name" value="NagB/RpiA_transferase-like"/>
</dbReference>
<comment type="similarity">
    <text evidence="1 3">Belongs to the 3-oxoacid CoA-transferase family.</text>
</comment>
<dbReference type="EMBL" id="CP020773">
    <property type="protein sequence ID" value="ARJ50747.1"/>
    <property type="molecule type" value="Genomic_DNA"/>
</dbReference>
<dbReference type="AlphaFoldDB" id="A0AAC9WMD6"/>
<sequence length="523" mass="58214">MKRCTWSAIPSLVKEGDVIGLAALTVSNLPAGLLASLIEHHDRTQHPKHLTMMMANDISSLGLAAELDDFVARQMVDRVIMSIMTASPRTAQAIKNNELEAYFLPQGVIATHYRQTNGITPGVITKIGLNTHIDPRYKGGRVNDKTTTSLVSFLNIDGEDFLHYRLPPVDVAFLRGTYADEQGNIYIDEEAHLGESYSLALNAKANGGTVIVQVKAVVDNGQRSPNEVYIPGALVDYVYIVENQAHHRQVVQTMYQPALSGQTRIESIPEPPLPFNTRKIILRRAAQFLRVGDTISIGYGINNELTNLLHEEHVNHLVQPVMDIGIFGGFIGSREYFGMNYNSDVRMRHELTWDFIYNGGVSIALMSFAEVDQHGNINVSYFGDRMNGCGGFIDISQSVQKLIFTGTLIAGARLDVDHQQLSVIEEGHTKKFVETVQNIDFNASYAKSLHQEVYFVTDRAVFELQDAGLTLIEVAPGLDIEQDIIAQMDFTPQISPKLKQMDSAMYQVHWGQLQQTIQSNRIV</sequence>
<dbReference type="GO" id="GO:0008410">
    <property type="term" value="F:CoA-transferase activity"/>
    <property type="evidence" value="ECO:0007669"/>
    <property type="project" value="InterPro"/>
</dbReference>
<organism evidence="4 5">
    <name type="scientific">Staphylococcus lutrae</name>
    <dbReference type="NCBI Taxonomy" id="155085"/>
    <lineage>
        <taxon>Bacteria</taxon>
        <taxon>Bacillati</taxon>
        <taxon>Bacillota</taxon>
        <taxon>Bacilli</taxon>
        <taxon>Bacillales</taxon>
        <taxon>Staphylococcaceae</taxon>
        <taxon>Staphylococcus</taxon>
    </lineage>
</organism>
<gene>
    <name evidence="4" type="ORF">B5P37_05145</name>
</gene>
<dbReference type="Pfam" id="PF01144">
    <property type="entry name" value="CoA_trans"/>
    <property type="match status" value="1"/>
</dbReference>
<dbReference type="SMART" id="SM00882">
    <property type="entry name" value="CoA_trans"/>
    <property type="match status" value="1"/>
</dbReference>
<dbReference type="InterPro" id="IPR014388">
    <property type="entry name" value="3-oxoacid_CoA-transferase"/>
</dbReference>
<dbReference type="Proteomes" id="UP000242864">
    <property type="component" value="Chromosome"/>
</dbReference>
<keyword evidence="5" id="KW-1185">Reference proteome</keyword>
<dbReference type="RefSeq" id="WP_085237225.1">
    <property type="nucleotide sequence ID" value="NZ_CP020773.1"/>
</dbReference>
<dbReference type="GO" id="GO:0046952">
    <property type="term" value="P:ketone body catabolic process"/>
    <property type="evidence" value="ECO:0007669"/>
    <property type="project" value="InterPro"/>
</dbReference>
<dbReference type="Gene3D" id="3.40.1080.10">
    <property type="entry name" value="Glutaconate Coenzyme A-transferase"/>
    <property type="match status" value="2"/>
</dbReference>
<dbReference type="InterPro" id="IPR004165">
    <property type="entry name" value="CoA_trans_fam_I"/>
</dbReference>
<dbReference type="KEGG" id="slz:B5P37_05145"/>
<name>A0AAC9WMD6_9STAP</name>
<proteinExistence type="inferred from homology"/>
<evidence type="ECO:0000313" key="4">
    <source>
        <dbReference type="EMBL" id="ARJ50747.1"/>
    </source>
</evidence>
<protein>
    <submittedName>
        <fullName evidence="4">Acyl CoA:acetate/3-ketoacid CoA transferase</fullName>
    </submittedName>
</protein>
<evidence type="ECO:0000313" key="5">
    <source>
        <dbReference type="Proteomes" id="UP000242864"/>
    </source>
</evidence>
<reference evidence="4 5" key="1">
    <citation type="submission" date="2017-04" db="EMBL/GenBank/DDBJ databases">
        <authorList>
            <person name="Veseli I.A."/>
            <person name="Tang C."/>
            <person name="Pombert J.-F."/>
        </authorList>
    </citation>
    <scope>NUCLEOTIDE SEQUENCE [LARGE SCALE GENOMIC DNA]</scope>
    <source>
        <strain evidence="4 5">ATCC 700373</strain>
    </source>
</reference>
<evidence type="ECO:0000256" key="2">
    <source>
        <dbReference type="ARBA" id="ARBA00022679"/>
    </source>
</evidence>
<dbReference type="SUPFAM" id="SSF100950">
    <property type="entry name" value="NagB/RpiA/CoA transferase-like"/>
    <property type="match status" value="2"/>
</dbReference>